<dbReference type="RefSeq" id="WP_252167742.1">
    <property type="nucleotide sequence ID" value="NZ_CP084930.1"/>
</dbReference>
<dbReference type="EMBL" id="CP084930">
    <property type="protein sequence ID" value="USI73934.1"/>
    <property type="molecule type" value="Genomic_DNA"/>
</dbReference>
<dbReference type="Proteomes" id="UP001056937">
    <property type="component" value="Chromosome 1"/>
</dbReference>
<gene>
    <name evidence="3" type="ORF">LHA26_05565</name>
</gene>
<dbReference type="SMART" id="SM00530">
    <property type="entry name" value="HTH_XRE"/>
    <property type="match status" value="1"/>
</dbReference>
<reference evidence="3" key="1">
    <citation type="journal article" date="2022" name="Toxins">
        <title>Genomic Analysis of Sphingopyxis sp. USTB-05 for Biodegrading Cyanobacterial Hepatotoxins.</title>
        <authorList>
            <person name="Liu C."/>
            <person name="Xu Q."/>
            <person name="Zhao Z."/>
            <person name="Zhang H."/>
            <person name="Liu X."/>
            <person name="Yin C."/>
            <person name="Liu Y."/>
            <person name="Yan H."/>
        </authorList>
    </citation>
    <scope>NUCLEOTIDE SEQUENCE</scope>
    <source>
        <strain evidence="3">NBD5</strain>
    </source>
</reference>
<evidence type="ECO:0000256" key="1">
    <source>
        <dbReference type="ARBA" id="ARBA00023125"/>
    </source>
</evidence>
<proteinExistence type="predicted"/>
<evidence type="ECO:0000313" key="3">
    <source>
        <dbReference type="EMBL" id="USI73934.1"/>
    </source>
</evidence>
<dbReference type="Pfam" id="PF01381">
    <property type="entry name" value="HTH_3"/>
    <property type="match status" value="1"/>
</dbReference>
<keyword evidence="4" id="KW-1185">Reference proteome</keyword>
<evidence type="ECO:0000259" key="2">
    <source>
        <dbReference type="PROSITE" id="PS50943"/>
    </source>
</evidence>
<keyword evidence="1" id="KW-0238">DNA-binding</keyword>
<dbReference type="PROSITE" id="PS50943">
    <property type="entry name" value="HTH_CROC1"/>
    <property type="match status" value="1"/>
</dbReference>
<accession>A0ABY4XAK8</accession>
<dbReference type="PANTHER" id="PTHR46797:SF1">
    <property type="entry name" value="METHYLPHOSPHONATE SYNTHASE"/>
    <property type="match status" value="1"/>
</dbReference>
<dbReference type="PANTHER" id="PTHR46797">
    <property type="entry name" value="HTH-TYPE TRANSCRIPTIONAL REGULATOR"/>
    <property type="match status" value="1"/>
</dbReference>
<name>A0ABY4XAK8_9SPHN</name>
<sequence>MGEIDPGAETQVVTTTGQAQKELHAAVGRRIRAVRKSRSISQVDCAKGAGIDVSSMFRIEKTGQNLTIDTLARLAISLDVPMEKLIADIELDPRLVEPRQRS</sequence>
<organism evidence="3 4">
    <name type="scientific">Sphingomonas morindae</name>
    <dbReference type="NCBI Taxonomy" id="1541170"/>
    <lineage>
        <taxon>Bacteria</taxon>
        <taxon>Pseudomonadati</taxon>
        <taxon>Pseudomonadota</taxon>
        <taxon>Alphaproteobacteria</taxon>
        <taxon>Sphingomonadales</taxon>
        <taxon>Sphingomonadaceae</taxon>
        <taxon>Sphingomonas</taxon>
    </lineage>
</organism>
<feature type="domain" description="HTH cro/C1-type" evidence="2">
    <location>
        <begin position="31"/>
        <end position="85"/>
    </location>
</feature>
<evidence type="ECO:0000313" key="4">
    <source>
        <dbReference type="Proteomes" id="UP001056937"/>
    </source>
</evidence>
<dbReference type="SUPFAM" id="SSF47413">
    <property type="entry name" value="lambda repressor-like DNA-binding domains"/>
    <property type="match status" value="1"/>
</dbReference>
<dbReference type="InterPro" id="IPR010982">
    <property type="entry name" value="Lambda_DNA-bd_dom_sf"/>
</dbReference>
<dbReference type="CDD" id="cd00093">
    <property type="entry name" value="HTH_XRE"/>
    <property type="match status" value="1"/>
</dbReference>
<dbReference type="InterPro" id="IPR001387">
    <property type="entry name" value="Cro/C1-type_HTH"/>
</dbReference>
<dbReference type="Gene3D" id="1.10.260.40">
    <property type="entry name" value="lambda repressor-like DNA-binding domains"/>
    <property type="match status" value="1"/>
</dbReference>
<protein>
    <submittedName>
        <fullName evidence="3">Helix-turn-helix domain-containing protein</fullName>
    </submittedName>
</protein>
<dbReference type="InterPro" id="IPR050807">
    <property type="entry name" value="TransReg_Diox_bact_type"/>
</dbReference>